<dbReference type="AlphaFoldDB" id="A0A6J5C8W7"/>
<protein>
    <submittedName>
        <fullName evidence="1">Uncharacterized protein</fullName>
    </submittedName>
</protein>
<reference evidence="1 2" key="1">
    <citation type="submission" date="2020-04" db="EMBL/GenBank/DDBJ databases">
        <authorList>
            <person name="De Canck E."/>
        </authorList>
    </citation>
    <scope>NUCLEOTIDE SEQUENCE [LARGE SCALE GENOMIC DNA]</scope>
    <source>
        <strain evidence="1 2">LMG 22037</strain>
    </source>
</reference>
<name>A0A6J5C8W7_9BURK</name>
<organism evidence="1 2">
    <name type="scientific">Paraburkholderia phenoliruptrix</name>
    <dbReference type="NCBI Taxonomy" id="252970"/>
    <lineage>
        <taxon>Bacteria</taxon>
        <taxon>Pseudomonadati</taxon>
        <taxon>Pseudomonadota</taxon>
        <taxon>Betaproteobacteria</taxon>
        <taxon>Burkholderiales</taxon>
        <taxon>Burkholderiaceae</taxon>
        <taxon>Paraburkholderia</taxon>
    </lineage>
</organism>
<proteinExistence type="predicted"/>
<sequence>MIGVDAKSPRWDDWARLTHDIPHDFAAGDVELVETASGDELRCLRAQHADTPAYRPGFVLTFEPGMRVFLYTELPRIERVTHLTAALRAAVEPHLGRTLEPHARSTVRPHEAAALMAIASRLLLLGSAPAEAIRYAVLLHDHRWAFSDEGDDPQYGELGAVLRRPEVLALLDEATATSTSTPA</sequence>
<evidence type="ECO:0000313" key="1">
    <source>
        <dbReference type="EMBL" id="CAB3730798.1"/>
    </source>
</evidence>
<evidence type="ECO:0000313" key="2">
    <source>
        <dbReference type="Proteomes" id="UP000494249"/>
    </source>
</evidence>
<gene>
    <name evidence="1" type="ORF">LMG22037_05564</name>
</gene>
<dbReference type="Proteomes" id="UP000494249">
    <property type="component" value="Unassembled WGS sequence"/>
</dbReference>
<dbReference type="RefSeq" id="WP_051224310.1">
    <property type="nucleotide sequence ID" value="NZ_CADFGL010000038.1"/>
</dbReference>
<dbReference type="EMBL" id="CADIKB010000041">
    <property type="protein sequence ID" value="CAB3730798.1"/>
    <property type="molecule type" value="Genomic_DNA"/>
</dbReference>
<accession>A0A6J5C8W7</accession>